<name>A0ABV8PLK4_9FLAO</name>
<dbReference type="EMBL" id="JBHSCL010000004">
    <property type="protein sequence ID" value="MFC4220115.1"/>
    <property type="molecule type" value="Genomic_DNA"/>
</dbReference>
<dbReference type="Proteomes" id="UP001595841">
    <property type="component" value="Unassembled WGS sequence"/>
</dbReference>
<protein>
    <submittedName>
        <fullName evidence="1">DUF4249 domain-containing protein</fullName>
    </submittedName>
</protein>
<dbReference type="RefSeq" id="WP_379763445.1">
    <property type="nucleotide sequence ID" value="NZ_JBHSCL010000004.1"/>
</dbReference>
<comment type="caution">
    <text evidence="1">The sequence shown here is derived from an EMBL/GenBank/DDBJ whole genome shotgun (WGS) entry which is preliminary data.</text>
</comment>
<evidence type="ECO:0000313" key="1">
    <source>
        <dbReference type="EMBL" id="MFC4220115.1"/>
    </source>
</evidence>
<proteinExistence type="predicted"/>
<sequence>MGKKRTYDFTVWLFLSFLMKSCIQPFDTSYVDFESALVIDAVLTNEMKQQRIVLTRTYEFEDEGPSAESNANVSVSDSNGNTYTFTDSGNGVYLSDQTFAAEFGVEYQLSIITSDGRTYGSDPVQLTTGTTTIDQITAERITDDFGVDGMAIFVDSFDPTGNSKNYRYEYEETYRVVAPDWNPLTLIGDPQGGCNVLQVTNEDYEEVCYPTTLSTNILLTTTRDLAEDRVDHFRVRFVNRNNYIISYRYSILVRQYVQSNEAFTFYRTLGEISSTENLFSQLQTGFLQGNVFSIDSRDEQVLGYFDVVSVDERRIFFNYSDFYPDEPLPPYIQDCRPSTPLIVNPGGCVLRPILESGTAAYVGDNAPPGDGEGPYFIAPRICGDCSVLGTAEVPEFWTE</sequence>
<accession>A0ABV8PLK4</accession>
<evidence type="ECO:0000313" key="2">
    <source>
        <dbReference type="Proteomes" id="UP001595841"/>
    </source>
</evidence>
<keyword evidence="2" id="KW-1185">Reference proteome</keyword>
<gene>
    <name evidence="1" type="ORF">ACFOWS_08225</name>
</gene>
<organism evidence="1 2">
    <name type="scientific">Flagellimonas marina</name>
    <dbReference type="NCBI Taxonomy" id="1775168"/>
    <lineage>
        <taxon>Bacteria</taxon>
        <taxon>Pseudomonadati</taxon>
        <taxon>Bacteroidota</taxon>
        <taxon>Flavobacteriia</taxon>
        <taxon>Flavobacteriales</taxon>
        <taxon>Flavobacteriaceae</taxon>
        <taxon>Flagellimonas</taxon>
    </lineage>
</organism>
<dbReference type="InterPro" id="IPR025345">
    <property type="entry name" value="DUF4249"/>
</dbReference>
<reference evidence="2" key="1">
    <citation type="journal article" date="2019" name="Int. J. Syst. Evol. Microbiol.">
        <title>The Global Catalogue of Microorganisms (GCM) 10K type strain sequencing project: providing services to taxonomists for standard genome sequencing and annotation.</title>
        <authorList>
            <consortium name="The Broad Institute Genomics Platform"/>
            <consortium name="The Broad Institute Genome Sequencing Center for Infectious Disease"/>
            <person name="Wu L."/>
            <person name="Ma J."/>
        </authorList>
    </citation>
    <scope>NUCLEOTIDE SEQUENCE [LARGE SCALE GENOMIC DNA]</scope>
    <source>
        <strain evidence="2">CGMCC 1.15774</strain>
    </source>
</reference>
<dbReference type="Pfam" id="PF14054">
    <property type="entry name" value="DUF4249"/>
    <property type="match status" value="1"/>
</dbReference>